<gene>
    <name evidence="10" type="ORF">PECAL_4P17880</name>
</gene>
<dbReference type="InterPro" id="IPR003864">
    <property type="entry name" value="CSC1/OSCA1-like_7TM"/>
</dbReference>
<keyword evidence="5 8" id="KW-1133">Transmembrane helix</keyword>
<reference evidence="10" key="1">
    <citation type="submission" date="2021-11" db="EMBL/GenBank/DDBJ databases">
        <authorList>
            <consortium name="Genoscope - CEA"/>
            <person name="William W."/>
        </authorList>
    </citation>
    <scope>NUCLEOTIDE SEQUENCE</scope>
</reference>
<feature type="transmembrane region" description="Helical" evidence="8">
    <location>
        <begin position="44"/>
        <end position="69"/>
    </location>
</feature>
<evidence type="ECO:0000256" key="2">
    <source>
        <dbReference type="ARBA" id="ARBA00007779"/>
    </source>
</evidence>
<proteinExistence type="inferred from homology"/>
<comment type="similarity">
    <text evidence="2">Belongs to the CSC1 (TC 1.A.17) family.</text>
</comment>
<feature type="transmembrane region" description="Helical" evidence="8">
    <location>
        <begin position="317"/>
        <end position="337"/>
    </location>
</feature>
<evidence type="ECO:0000256" key="6">
    <source>
        <dbReference type="ARBA" id="ARBA00023136"/>
    </source>
</evidence>
<feature type="transmembrane region" description="Helical" evidence="8">
    <location>
        <begin position="430"/>
        <end position="447"/>
    </location>
</feature>
<dbReference type="InterPro" id="IPR000340">
    <property type="entry name" value="Dual-sp_phosphatase_cat-dom"/>
</dbReference>
<accession>A0A8J2SVB1</accession>
<dbReference type="InterPro" id="IPR029021">
    <property type="entry name" value="Prot-tyrosine_phosphatase-like"/>
</dbReference>
<feature type="transmembrane region" description="Helical" evidence="8">
    <location>
        <begin position="75"/>
        <end position="92"/>
    </location>
</feature>
<evidence type="ECO:0000256" key="4">
    <source>
        <dbReference type="ARBA" id="ARBA00022692"/>
    </source>
</evidence>
<feature type="transmembrane region" description="Helical" evidence="8">
    <location>
        <begin position="104"/>
        <end position="124"/>
    </location>
</feature>
<dbReference type="OrthoDB" id="273181at2759"/>
<dbReference type="InterPro" id="IPR027815">
    <property type="entry name" value="CSC1/OSCA1-like_cyt"/>
</dbReference>
<evidence type="ECO:0000256" key="7">
    <source>
        <dbReference type="SAM" id="MobiDB-lite"/>
    </source>
</evidence>
<name>A0A8J2SVB1_9STRA</name>
<dbReference type="EMBL" id="CAKKNE010000004">
    <property type="protein sequence ID" value="CAH0374502.1"/>
    <property type="molecule type" value="Genomic_DNA"/>
</dbReference>
<dbReference type="Proteomes" id="UP000789595">
    <property type="component" value="Unassembled WGS sequence"/>
</dbReference>
<dbReference type="Pfam" id="PF00782">
    <property type="entry name" value="DSPc"/>
    <property type="match status" value="1"/>
</dbReference>
<dbReference type="InterPro" id="IPR000387">
    <property type="entry name" value="Tyr_Pase_dom"/>
</dbReference>
<keyword evidence="4 8" id="KW-0812">Transmembrane</keyword>
<dbReference type="InterPro" id="IPR045122">
    <property type="entry name" value="Csc1-like"/>
</dbReference>
<organism evidence="10 11">
    <name type="scientific">Pelagomonas calceolata</name>
    <dbReference type="NCBI Taxonomy" id="35677"/>
    <lineage>
        <taxon>Eukaryota</taxon>
        <taxon>Sar</taxon>
        <taxon>Stramenopiles</taxon>
        <taxon>Ochrophyta</taxon>
        <taxon>Pelagophyceae</taxon>
        <taxon>Pelagomonadales</taxon>
        <taxon>Pelagomonadaceae</taxon>
        <taxon>Pelagomonas</taxon>
    </lineage>
</organism>
<sequence length="1086" mass="120672">MPFVAATAALARAGFPLYGAASPVLVLVHRFLKPDGEPFVERTVKLLALASVWAYWSAGVAGLLLYVLFQLPITAYHALAVYVPLLIIAFKRDRNARYDRYKRFILRILFDAPLIITAISLRYLCGWHLFTPFASIIDDEVVQGTLPFACDVAELAAEPYNVGAVVNMCSEWDGPLQAYERYGIQQLRLPFQDTTAPHETALRRGAAFMKERLENMEKGKRIYVHCKGGIARASTMSLAHYIINRGEDPYEAVDKLKSKRSVVLRSAAEYEGVRAIARDPEGNHYMATPTLAPTLMPTKSNPFNTSSSDWAEIRVTLLLNAFMAVCLIGVAAFYGNLSSVYAPKPRRRTSAVRSGLRGFRDASSLDDEALGKAVGPDAQLLIRFLRCWRDITTVGGLVAAVILLPCYATGRHRESGFYAWTIANVKKGAPRGWAAVVFMYFFTCYALRRADREARRYAKLRYDYLSQVEDDEDGPQARCSVFVERVPRDLRSDGALLNYFRRLARSDNAVHSAVVFRDCRKLEKVRRRRDEAKKTLASSSEGKTLYRARSHVDAIACGGRPRLWWRACDARRFWSARLERLENELSNGRALAENYSQNDEPSSPLLSGSSLEARVQEAADRTQRLANTTARRVFRTLAIEDTALGEAFKPSATGVVTFSSVGIASTLGQLQLASFKGLKAVVPAPTRSDVVFANVGEKASGVEWRAWCCDAFLVWCGVLLTPLIGVIQGLSNLERIADVVPFLRPFAEDDEYAAIRDVVTGYIPVLLVLGLLAVIPYVLESLALNYVRLKSHSLVQRYVLDRHFYFQLLAIFVTVLSGSLADVVKAFIDSPSSIETLLGRSIPGVGAYFLQLLTVKATVSIAVEAARPIPLARELSLRRLMERRDPPSEELKLGHAVPQMLMVVLVAVLYAAIAPLILVPAAIYFWLAEPVYRKHLLLVYTKTSEGGGAALFPALAYFSALSLGIGQLALFSYLALSDKTVEHGDAWRQALAVVPLPVITYAHYRRVVQRYVAPAVHLHRDAATRRDLFRDLSERLTETYYRQPALVDDDDVAPQARRASSRSSTGEWDLEALGEPELARTTTPLV</sequence>
<evidence type="ECO:0000256" key="5">
    <source>
        <dbReference type="ARBA" id="ARBA00022989"/>
    </source>
</evidence>
<evidence type="ECO:0000256" key="1">
    <source>
        <dbReference type="ARBA" id="ARBA00004141"/>
    </source>
</evidence>
<feature type="domain" description="Tyrosine specific protein phosphatases" evidence="9">
    <location>
        <begin position="203"/>
        <end position="271"/>
    </location>
</feature>
<keyword evidence="6 8" id="KW-0472">Membrane</keyword>
<evidence type="ECO:0000256" key="3">
    <source>
        <dbReference type="ARBA" id="ARBA00022448"/>
    </source>
</evidence>
<feature type="transmembrane region" description="Helical" evidence="8">
    <location>
        <begin position="900"/>
        <end position="927"/>
    </location>
</feature>
<dbReference type="PANTHER" id="PTHR13018">
    <property type="entry name" value="PROBABLE MEMBRANE PROTEIN DUF221-RELATED"/>
    <property type="match status" value="1"/>
</dbReference>
<feature type="transmembrane region" description="Helical" evidence="8">
    <location>
        <begin position="15"/>
        <end position="32"/>
    </location>
</feature>
<feature type="transmembrane region" description="Helical" evidence="8">
    <location>
        <begin position="948"/>
        <end position="974"/>
    </location>
</feature>
<dbReference type="PROSITE" id="PS50056">
    <property type="entry name" value="TYR_PHOSPHATASE_2"/>
    <property type="match status" value="1"/>
</dbReference>
<dbReference type="InterPro" id="IPR032880">
    <property type="entry name" value="CSC1/OSCA1-like_N"/>
</dbReference>
<dbReference type="Pfam" id="PF14703">
    <property type="entry name" value="PHM7_cyt"/>
    <property type="match status" value="1"/>
</dbReference>
<dbReference type="Pfam" id="PF02714">
    <property type="entry name" value="RSN1_7TM"/>
    <property type="match status" value="1"/>
</dbReference>
<feature type="transmembrane region" description="Helical" evidence="8">
    <location>
        <begin position="804"/>
        <end position="828"/>
    </location>
</feature>
<dbReference type="SUPFAM" id="SSF52799">
    <property type="entry name" value="(Phosphotyrosine protein) phosphatases II"/>
    <property type="match status" value="1"/>
</dbReference>
<evidence type="ECO:0000313" key="11">
    <source>
        <dbReference type="Proteomes" id="UP000789595"/>
    </source>
</evidence>
<dbReference type="AlphaFoldDB" id="A0A8J2SVB1"/>
<comment type="caution">
    <text evidence="10">The sequence shown here is derived from an EMBL/GenBank/DDBJ whole genome shotgun (WGS) entry which is preliminary data.</text>
</comment>
<feature type="transmembrane region" description="Helical" evidence="8">
    <location>
        <begin position="391"/>
        <end position="410"/>
    </location>
</feature>
<evidence type="ECO:0000313" key="10">
    <source>
        <dbReference type="EMBL" id="CAH0374502.1"/>
    </source>
</evidence>
<evidence type="ECO:0000256" key="8">
    <source>
        <dbReference type="SAM" id="Phobius"/>
    </source>
</evidence>
<keyword evidence="11" id="KW-1185">Reference proteome</keyword>
<dbReference type="FunFam" id="3.90.190.10:FF:000157">
    <property type="entry name" value="Protein-tyrosine phosphatase"/>
    <property type="match status" value="1"/>
</dbReference>
<feature type="region of interest" description="Disordered" evidence="7">
    <location>
        <begin position="1052"/>
        <end position="1073"/>
    </location>
</feature>
<feature type="transmembrane region" description="Helical" evidence="8">
    <location>
        <begin position="712"/>
        <end position="731"/>
    </location>
</feature>
<dbReference type="Pfam" id="PF13967">
    <property type="entry name" value="RSN1_TM"/>
    <property type="match status" value="1"/>
</dbReference>
<evidence type="ECO:0000259" key="9">
    <source>
        <dbReference type="PROSITE" id="PS50056"/>
    </source>
</evidence>
<dbReference type="GO" id="GO:0005227">
    <property type="term" value="F:calcium-activated cation channel activity"/>
    <property type="evidence" value="ECO:0007669"/>
    <property type="project" value="InterPro"/>
</dbReference>
<dbReference type="Gene3D" id="3.90.190.10">
    <property type="entry name" value="Protein tyrosine phosphatase superfamily"/>
    <property type="match status" value="1"/>
</dbReference>
<dbReference type="GO" id="GO:0005886">
    <property type="term" value="C:plasma membrane"/>
    <property type="evidence" value="ECO:0007669"/>
    <property type="project" value="TreeGrafter"/>
</dbReference>
<feature type="transmembrane region" description="Helical" evidence="8">
    <location>
        <begin position="762"/>
        <end position="783"/>
    </location>
</feature>
<feature type="transmembrane region" description="Helical" evidence="8">
    <location>
        <begin position="986"/>
        <end position="1004"/>
    </location>
</feature>
<protein>
    <recommendedName>
        <fullName evidence="9">Tyrosine specific protein phosphatases domain-containing protein</fullName>
    </recommendedName>
</protein>
<keyword evidence="3" id="KW-0813">Transport</keyword>
<dbReference type="PANTHER" id="PTHR13018:SF5">
    <property type="entry name" value="RE44586P"/>
    <property type="match status" value="1"/>
</dbReference>
<comment type="subcellular location">
    <subcellularLocation>
        <location evidence="1">Membrane</location>
        <topology evidence="1">Multi-pass membrane protein</topology>
    </subcellularLocation>
</comment>